<proteinExistence type="predicted"/>
<reference evidence="2 3" key="1">
    <citation type="submission" date="2015-12" db="EMBL/GenBank/DDBJ databases">
        <title>Genome sequence of Corynebacterium AS 1.542.</title>
        <authorList>
            <person name="Yang J."/>
            <person name="Yang S."/>
        </authorList>
    </citation>
    <scope>NUCLEOTIDE SEQUENCE [LARGE SCALE GENOMIC DNA]</scope>
    <source>
        <strain evidence="2 3">AS 1.542</strain>
    </source>
</reference>
<evidence type="ECO:0000313" key="3">
    <source>
        <dbReference type="Proteomes" id="UP000186091"/>
    </source>
</evidence>
<accession>A0AB36IFI1</accession>
<name>A0AB36IFI1_CORGT</name>
<sequence length="238" mass="26799">MKLRSLVTSVALVAVTLGSTLTQPAQAFTVTIDDTKCSFFMTKTDDERMQKWFEIRRELGRDIAKQLKKDLPNAASDIQTMIFESTDIPFGLINAPDYGDVDDRVFAVAEAAGYNTTELSQVIEEVRFAIWTDSYDNSYFLEESDSYQEFLLEHAPLILKDFGNALPERPHYTDPQLSFADELVPFITAFDDMNYPLAKACADGGTSDVFHYFYELEQAELKEKETSQFSSGSSFGSS</sequence>
<gene>
    <name evidence="2" type="ORF">AUP69_08020</name>
</gene>
<dbReference type="AlphaFoldDB" id="A0AB36IFI1"/>
<dbReference type="Proteomes" id="UP000186091">
    <property type="component" value="Unassembled WGS sequence"/>
</dbReference>
<organism evidence="2 3">
    <name type="scientific">Corynebacterium glutamicum</name>
    <name type="common">Brevibacterium saccharolyticum</name>
    <dbReference type="NCBI Taxonomy" id="1718"/>
    <lineage>
        <taxon>Bacteria</taxon>
        <taxon>Bacillati</taxon>
        <taxon>Actinomycetota</taxon>
        <taxon>Actinomycetes</taxon>
        <taxon>Mycobacteriales</taxon>
        <taxon>Corynebacteriaceae</taxon>
        <taxon>Corynebacterium</taxon>
    </lineage>
</organism>
<evidence type="ECO:0000256" key="1">
    <source>
        <dbReference type="SAM" id="SignalP"/>
    </source>
</evidence>
<keyword evidence="1" id="KW-0732">Signal</keyword>
<feature type="chain" id="PRO_5044173222" evidence="1">
    <location>
        <begin position="28"/>
        <end position="238"/>
    </location>
</feature>
<evidence type="ECO:0000313" key="2">
    <source>
        <dbReference type="EMBL" id="OKX81254.1"/>
    </source>
</evidence>
<comment type="caution">
    <text evidence="2">The sequence shown here is derived from an EMBL/GenBank/DDBJ whole genome shotgun (WGS) entry which is preliminary data.</text>
</comment>
<feature type="signal peptide" evidence="1">
    <location>
        <begin position="1"/>
        <end position="27"/>
    </location>
</feature>
<dbReference type="EMBL" id="LOQT01000018">
    <property type="protein sequence ID" value="OKX81254.1"/>
    <property type="molecule type" value="Genomic_DNA"/>
</dbReference>
<protein>
    <submittedName>
        <fullName evidence="2">Uncharacterized protein</fullName>
    </submittedName>
</protein>
<dbReference type="RefSeq" id="WP_003854901.1">
    <property type="nucleotide sequence ID" value="NZ_JAAOYN010000001.1"/>
</dbReference>